<evidence type="ECO:0000313" key="5">
    <source>
        <dbReference type="EMBL" id="KAH7568755.1"/>
    </source>
</evidence>
<dbReference type="EMBL" id="JAFEMO010000006">
    <property type="protein sequence ID" value="KAH7568755.1"/>
    <property type="molecule type" value="Genomic_DNA"/>
</dbReference>
<sequence>MERYRSHILIILLFAHGLMLSLVNAAVTNITTDQNALLVLKARVTHDPYNVLANNWSTTTSVCNWIGVTCGVRHRRVTALNISYLSFVGTIPPQLGNLSFLAVLDMTNNRTKPISLGNISLLQQLDLSYNQISGTIPSSIFNISSLEVLDLSDNQLSGSFPSIISNMFSLFVIDFGDNGLSGPIPRDIFGYIPNLKFFYVSGNMFDGEIPSTLSKCKQLQGLSLSLNYFTGAIPNAIGNLTKLQTMFLGHNKLQDQATNKINTATGTTDQVLADQASPKATTRVIKADEDHDHQYEDHG</sequence>
<reference evidence="5 6" key="1">
    <citation type="submission" date="2021-02" db="EMBL/GenBank/DDBJ databases">
        <title>Plant Genome Project.</title>
        <authorList>
            <person name="Zhang R.-G."/>
        </authorList>
    </citation>
    <scope>NUCLEOTIDE SEQUENCE [LARGE SCALE GENOMIC DNA]</scope>
    <source>
        <tissue evidence="5">Leaves</tissue>
    </source>
</reference>
<dbReference type="PANTHER" id="PTHR48010">
    <property type="entry name" value="OS05G0588300 PROTEIN"/>
    <property type="match status" value="1"/>
</dbReference>
<dbReference type="InterPro" id="IPR001611">
    <property type="entry name" value="Leu-rich_rpt"/>
</dbReference>
<proteinExistence type="predicted"/>
<dbReference type="Gene3D" id="3.80.10.10">
    <property type="entry name" value="Ribonuclease Inhibitor"/>
    <property type="match status" value="2"/>
</dbReference>
<organism evidence="5 6">
    <name type="scientific">Xanthoceras sorbifolium</name>
    <dbReference type="NCBI Taxonomy" id="99658"/>
    <lineage>
        <taxon>Eukaryota</taxon>
        <taxon>Viridiplantae</taxon>
        <taxon>Streptophyta</taxon>
        <taxon>Embryophyta</taxon>
        <taxon>Tracheophyta</taxon>
        <taxon>Spermatophyta</taxon>
        <taxon>Magnoliopsida</taxon>
        <taxon>eudicotyledons</taxon>
        <taxon>Gunneridae</taxon>
        <taxon>Pentapetalae</taxon>
        <taxon>rosids</taxon>
        <taxon>malvids</taxon>
        <taxon>Sapindales</taxon>
        <taxon>Sapindaceae</taxon>
        <taxon>Xanthoceroideae</taxon>
        <taxon>Xanthoceras</taxon>
    </lineage>
</organism>
<feature type="chain" id="PRO_5046496832" description="Leucine-rich repeat-containing N-terminal plant-type domain-containing protein" evidence="3">
    <location>
        <begin position="26"/>
        <end position="299"/>
    </location>
</feature>
<name>A0ABQ8HWM4_9ROSI</name>
<protein>
    <recommendedName>
        <fullName evidence="4">Leucine-rich repeat-containing N-terminal plant-type domain-containing protein</fullName>
    </recommendedName>
</protein>
<evidence type="ECO:0000256" key="1">
    <source>
        <dbReference type="ARBA" id="ARBA00022614"/>
    </source>
</evidence>
<evidence type="ECO:0000256" key="3">
    <source>
        <dbReference type="SAM" id="SignalP"/>
    </source>
</evidence>
<dbReference type="InterPro" id="IPR032675">
    <property type="entry name" value="LRR_dom_sf"/>
</dbReference>
<comment type="caution">
    <text evidence="5">The sequence shown here is derived from an EMBL/GenBank/DDBJ whole genome shotgun (WGS) entry which is preliminary data.</text>
</comment>
<dbReference type="PANTHER" id="PTHR48010:SF58">
    <property type="entry name" value="RECEPTOR PROTEIN KINASE-LIKE PROTEIN ZAR1"/>
    <property type="match status" value="1"/>
</dbReference>
<dbReference type="InterPro" id="IPR050994">
    <property type="entry name" value="At_inactive_RLKs"/>
</dbReference>
<feature type="signal peptide" evidence="3">
    <location>
        <begin position="1"/>
        <end position="25"/>
    </location>
</feature>
<feature type="domain" description="Leucine-rich repeat-containing N-terminal plant-type" evidence="4">
    <location>
        <begin position="32"/>
        <end position="70"/>
    </location>
</feature>
<keyword evidence="6" id="KW-1185">Reference proteome</keyword>
<keyword evidence="1" id="KW-0433">Leucine-rich repeat</keyword>
<accession>A0ABQ8HWM4</accession>
<dbReference type="Proteomes" id="UP000827721">
    <property type="component" value="Unassembled WGS sequence"/>
</dbReference>
<dbReference type="PROSITE" id="PS51450">
    <property type="entry name" value="LRR"/>
    <property type="match status" value="1"/>
</dbReference>
<gene>
    <name evidence="5" type="ORF">JRO89_XS06G0045100</name>
</gene>
<dbReference type="PRINTS" id="PR00019">
    <property type="entry name" value="LEURICHRPT"/>
</dbReference>
<evidence type="ECO:0000313" key="6">
    <source>
        <dbReference type="Proteomes" id="UP000827721"/>
    </source>
</evidence>
<dbReference type="SUPFAM" id="SSF52058">
    <property type="entry name" value="L domain-like"/>
    <property type="match status" value="1"/>
</dbReference>
<evidence type="ECO:0000256" key="2">
    <source>
        <dbReference type="ARBA" id="ARBA00022737"/>
    </source>
</evidence>
<dbReference type="InterPro" id="IPR013210">
    <property type="entry name" value="LRR_N_plant-typ"/>
</dbReference>
<dbReference type="Pfam" id="PF08263">
    <property type="entry name" value="LRRNT_2"/>
    <property type="match status" value="1"/>
</dbReference>
<keyword evidence="2" id="KW-0677">Repeat</keyword>
<evidence type="ECO:0000259" key="4">
    <source>
        <dbReference type="Pfam" id="PF08263"/>
    </source>
</evidence>
<keyword evidence="3" id="KW-0732">Signal</keyword>
<dbReference type="Pfam" id="PF00560">
    <property type="entry name" value="LRR_1"/>
    <property type="match status" value="4"/>
</dbReference>